<gene>
    <name evidence="1" type="ORF">M011DRAFT_33553</name>
</gene>
<evidence type="ECO:0000313" key="2">
    <source>
        <dbReference type="Proteomes" id="UP000799440"/>
    </source>
</evidence>
<reference evidence="1" key="1">
    <citation type="journal article" date="2020" name="Stud. Mycol.">
        <title>101 Dothideomycetes genomes: a test case for predicting lifestyles and emergence of pathogens.</title>
        <authorList>
            <person name="Haridas S."/>
            <person name="Albert R."/>
            <person name="Binder M."/>
            <person name="Bloem J."/>
            <person name="Labutti K."/>
            <person name="Salamov A."/>
            <person name="Andreopoulos B."/>
            <person name="Baker S."/>
            <person name="Barry K."/>
            <person name="Bills G."/>
            <person name="Bluhm B."/>
            <person name="Cannon C."/>
            <person name="Castanera R."/>
            <person name="Culley D."/>
            <person name="Daum C."/>
            <person name="Ezra D."/>
            <person name="Gonzalez J."/>
            <person name="Henrissat B."/>
            <person name="Kuo A."/>
            <person name="Liang C."/>
            <person name="Lipzen A."/>
            <person name="Lutzoni F."/>
            <person name="Magnuson J."/>
            <person name="Mondo S."/>
            <person name="Nolan M."/>
            <person name="Ohm R."/>
            <person name="Pangilinan J."/>
            <person name="Park H.-J."/>
            <person name="Ramirez L."/>
            <person name="Alfaro M."/>
            <person name="Sun H."/>
            <person name="Tritt A."/>
            <person name="Yoshinaga Y."/>
            <person name="Zwiers L.-H."/>
            <person name="Turgeon B."/>
            <person name="Goodwin S."/>
            <person name="Spatafora J."/>
            <person name="Crous P."/>
            <person name="Grigoriev I."/>
        </authorList>
    </citation>
    <scope>NUCLEOTIDE SEQUENCE</scope>
    <source>
        <strain evidence="1">CBS 119925</strain>
    </source>
</reference>
<sequence length="96" mass="10412">MGCQCSAGTCMASLLGATPSTTNPNKSAARCAVMAGYEGYTFGVHHLGTLLKALQESQAYMLVGENSFGMSEHEDGRCLKRFQCLSENERKDRVWA</sequence>
<dbReference type="AlphaFoldDB" id="A0A6A6VEB7"/>
<accession>A0A6A6VEB7</accession>
<name>A0A6A6VEB7_9PLEO</name>
<keyword evidence="2" id="KW-1185">Reference proteome</keyword>
<organism evidence="1 2">
    <name type="scientific">Sporormia fimetaria CBS 119925</name>
    <dbReference type="NCBI Taxonomy" id="1340428"/>
    <lineage>
        <taxon>Eukaryota</taxon>
        <taxon>Fungi</taxon>
        <taxon>Dikarya</taxon>
        <taxon>Ascomycota</taxon>
        <taxon>Pezizomycotina</taxon>
        <taxon>Dothideomycetes</taxon>
        <taxon>Pleosporomycetidae</taxon>
        <taxon>Pleosporales</taxon>
        <taxon>Sporormiaceae</taxon>
        <taxon>Sporormia</taxon>
    </lineage>
</organism>
<dbReference type="Proteomes" id="UP000799440">
    <property type="component" value="Unassembled WGS sequence"/>
</dbReference>
<evidence type="ECO:0000313" key="1">
    <source>
        <dbReference type="EMBL" id="KAF2748166.1"/>
    </source>
</evidence>
<proteinExistence type="predicted"/>
<protein>
    <submittedName>
        <fullName evidence="1">Uncharacterized protein</fullName>
    </submittedName>
</protein>
<dbReference type="EMBL" id="MU006570">
    <property type="protein sequence ID" value="KAF2748166.1"/>
    <property type="molecule type" value="Genomic_DNA"/>
</dbReference>